<reference evidence="3" key="1">
    <citation type="submission" date="2022-07" db="EMBL/GenBank/DDBJ databases">
        <title>Phylogenomic reconstructions and comparative analyses of Kickxellomycotina fungi.</title>
        <authorList>
            <person name="Reynolds N.K."/>
            <person name="Stajich J.E."/>
            <person name="Barry K."/>
            <person name="Grigoriev I.V."/>
            <person name="Crous P."/>
            <person name="Smith M.E."/>
        </authorList>
    </citation>
    <scope>NUCLEOTIDE SEQUENCE</scope>
    <source>
        <strain evidence="3">RSA 1196</strain>
    </source>
</reference>
<feature type="non-terminal residue" evidence="3">
    <location>
        <position position="1"/>
    </location>
</feature>
<evidence type="ECO:0000256" key="2">
    <source>
        <dbReference type="SAM" id="SignalP"/>
    </source>
</evidence>
<dbReference type="Proteomes" id="UP001150925">
    <property type="component" value="Unassembled WGS sequence"/>
</dbReference>
<name>A0A9W8AP14_9FUNG</name>
<dbReference type="SUPFAM" id="SSF53254">
    <property type="entry name" value="Phosphoglycerate mutase-like"/>
    <property type="match status" value="1"/>
</dbReference>
<keyword evidence="4" id="KW-1185">Reference proteome</keyword>
<proteinExistence type="inferred from homology"/>
<dbReference type="InterPro" id="IPR050645">
    <property type="entry name" value="Histidine_acid_phosphatase"/>
</dbReference>
<evidence type="ECO:0008006" key="5">
    <source>
        <dbReference type="Google" id="ProtNLM"/>
    </source>
</evidence>
<organism evidence="3 4">
    <name type="scientific">Dispira parvispora</name>
    <dbReference type="NCBI Taxonomy" id="1520584"/>
    <lineage>
        <taxon>Eukaryota</taxon>
        <taxon>Fungi</taxon>
        <taxon>Fungi incertae sedis</taxon>
        <taxon>Zoopagomycota</taxon>
        <taxon>Kickxellomycotina</taxon>
        <taxon>Dimargaritomycetes</taxon>
        <taxon>Dimargaritales</taxon>
        <taxon>Dimargaritaceae</taxon>
        <taxon>Dispira</taxon>
    </lineage>
</organism>
<dbReference type="Gene3D" id="3.40.50.1240">
    <property type="entry name" value="Phosphoglycerate mutase-like"/>
    <property type="match status" value="1"/>
</dbReference>
<feature type="chain" id="PRO_5040852561" description="Acid phosphatase" evidence="2">
    <location>
        <begin position="26"/>
        <end position="189"/>
    </location>
</feature>
<dbReference type="PROSITE" id="PS00616">
    <property type="entry name" value="HIS_ACID_PHOSPHAT_1"/>
    <property type="match status" value="1"/>
</dbReference>
<dbReference type="AlphaFoldDB" id="A0A9W8AP14"/>
<dbReference type="PANTHER" id="PTHR11567">
    <property type="entry name" value="ACID PHOSPHATASE-RELATED"/>
    <property type="match status" value="1"/>
</dbReference>
<dbReference type="InterPro" id="IPR000560">
    <property type="entry name" value="His_Pase_clade-2"/>
</dbReference>
<dbReference type="Pfam" id="PF00328">
    <property type="entry name" value="His_Phos_2"/>
    <property type="match status" value="1"/>
</dbReference>
<dbReference type="EMBL" id="JANBPY010003768">
    <property type="protein sequence ID" value="KAJ1950313.1"/>
    <property type="molecule type" value="Genomic_DNA"/>
</dbReference>
<dbReference type="OrthoDB" id="10257284at2759"/>
<protein>
    <recommendedName>
        <fullName evidence="5">Acid phosphatase</fullName>
    </recommendedName>
</protein>
<dbReference type="InterPro" id="IPR029033">
    <property type="entry name" value="His_PPase_superfam"/>
</dbReference>
<evidence type="ECO:0000313" key="3">
    <source>
        <dbReference type="EMBL" id="KAJ1950313.1"/>
    </source>
</evidence>
<dbReference type="PANTHER" id="PTHR11567:SF203">
    <property type="entry name" value="COUNTING FACTOR 60"/>
    <property type="match status" value="1"/>
</dbReference>
<evidence type="ECO:0000256" key="1">
    <source>
        <dbReference type="ARBA" id="ARBA00005375"/>
    </source>
</evidence>
<gene>
    <name evidence="3" type="ORF">IWQ62_006588</name>
</gene>
<comment type="caution">
    <text evidence="3">The sequence shown here is derived from an EMBL/GenBank/DDBJ whole genome shotgun (WGS) entry which is preliminary data.</text>
</comment>
<sequence length="189" mass="21536">MTGFRGKLFGLLCFGAPLLCESVAGQLTYQTLTKTDDYNPEFRLSPDYDYCNARTPTVEEYEKPMADATLKFVQVVTRHGDRVPKSFLPGHREHWDCEFPQKVRYMEIHPRSNVGADDKVPSTKLEKSIGLQEVMYTPKDSPYPVNFWGSCEPGQLTKKGMTQMLSLGENLRQIYVDKLGFLPKKLKSS</sequence>
<dbReference type="InterPro" id="IPR033379">
    <property type="entry name" value="Acid_Pase_AS"/>
</dbReference>
<comment type="similarity">
    <text evidence="1">Belongs to the histidine acid phosphatase family.</text>
</comment>
<dbReference type="GO" id="GO:0016791">
    <property type="term" value="F:phosphatase activity"/>
    <property type="evidence" value="ECO:0007669"/>
    <property type="project" value="TreeGrafter"/>
</dbReference>
<evidence type="ECO:0000313" key="4">
    <source>
        <dbReference type="Proteomes" id="UP001150925"/>
    </source>
</evidence>
<accession>A0A9W8AP14</accession>
<keyword evidence="2" id="KW-0732">Signal</keyword>
<feature type="signal peptide" evidence="2">
    <location>
        <begin position="1"/>
        <end position="25"/>
    </location>
</feature>